<dbReference type="Gene3D" id="3.40.30.10">
    <property type="entry name" value="Glutaredoxin"/>
    <property type="match status" value="1"/>
</dbReference>
<reference evidence="5" key="1">
    <citation type="journal article" date="2019" name="Int. J. Syst. Evol. Microbiol.">
        <title>The Global Catalogue of Microorganisms (GCM) 10K type strain sequencing project: providing services to taxonomists for standard genome sequencing and annotation.</title>
        <authorList>
            <consortium name="The Broad Institute Genomics Platform"/>
            <consortium name="The Broad Institute Genome Sequencing Center for Infectious Disease"/>
            <person name="Wu L."/>
            <person name="Ma J."/>
        </authorList>
    </citation>
    <scope>NUCLEOTIDE SEQUENCE [LARGE SCALE GENOMIC DNA]</scope>
    <source>
        <strain evidence="5">KACC 12633</strain>
    </source>
</reference>
<evidence type="ECO:0000259" key="2">
    <source>
        <dbReference type="PROSITE" id="PS50404"/>
    </source>
</evidence>
<keyword evidence="4" id="KW-0413">Isomerase</keyword>
<accession>A0ABW0PT14</accession>
<dbReference type="InterPro" id="IPR005955">
    <property type="entry name" value="GST_Zeta"/>
</dbReference>
<dbReference type="EMBL" id="JBHSML010000002">
    <property type="protein sequence ID" value="MFC5515213.1"/>
    <property type="molecule type" value="Genomic_DNA"/>
</dbReference>
<dbReference type="NCBIfam" id="TIGR01262">
    <property type="entry name" value="maiA"/>
    <property type="match status" value="1"/>
</dbReference>
<keyword evidence="5" id="KW-1185">Reference proteome</keyword>
<gene>
    <name evidence="4" type="primary">maiA</name>
    <name evidence="4" type="ORF">ACFPP9_05480</name>
</gene>
<dbReference type="InterPro" id="IPR036282">
    <property type="entry name" value="Glutathione-S-Trfase_C_sf"/>
</dbReference>
<dbReference type="SUPFAM" id="SSF52833">
    <property type="entry name" value="Thioredoxin-like"/>
    <property type="match status" value="1"/>
</dbReference>
<dbReference type="SFLD" id="SFLDS00019">
    <property type="entry name" value="Glutathione_Transferase_(cytos"/>
    <property type="match status" value="1"/>
</dbReference>
<dbReference type="RefSeq" id="WP_266343210.1">
    <property type="nucleotide sequence ID" value="NZ_JAPKNH010000002.1"/>
</dbReference>
<organism evidence="4 5">
    <name type="scientific">Kaistia terrae</name>
    <dbReference type="NCBI Taxonomy" id="537017"/>
    <lineage>
        <taxon>Bacteria</taxon>
        <taxon>Pseudomonadati</taxon>
        <taxon>Pseudomonadota</taxon>
        <taxon>Alphaproteobacteria</taxon>
        <taxon>Hyphomicrobiales</taxon>
        <taxon>Kaistiaceae</taxon>
        <taxon>Kaistia</taxon>
    </lineage>
</organism>
<evidence type="ECO:0000313" key="4">
    <source>
        <dbReference type="EMBL" id="MFC5515213.1"/>
    </source>
</evidence>
<sequence length="214" mass="22948">MKFFDCNRSSAAYRVRIALALKGLAPERIPIDIHGEAAEHLKPGYVAVNPQKLVPALVDDDDRVITQSLAIIEYLDEIAPQPSLLPGSAADRALARSIALAIACDIHPFGTPRVARFLANDLQLDSARTAGWAPHWIRSGLEAVEDLIARRGNGPFAAGATPTLADIVLLPQVLVAERNQIDLSDLTALTAVVAKLRTLPEFVETAPGFQPVPA</sequence>
<comment type="similarity">
    <text evidence="1">Belongs to the GST superfamily. Zeta family.</text>
</comment>
<dbReference type="GO" id="GO:0016034">
    <property type="term" value="F:maleylacetoacetate isomerase activity"/>
    <property type="evidence" value="ECO:0007669"/>
    <property type="project" value="UniProtKB-EC"/>
</dbReference>
<dbReference type="SFLD" id="SFLDG00358">
    <property type="entry name" value="Main_(cytGST)"/>
    <property type="match status" value="1"/>
</dbReference>
<dbReference type="InterPro" id="IPR036249">
    <property type="entry name" value="Thioredoxin-like_sf"/>
</dbReference>
<feature type="domain" description="GST C-terminal" evidence="3">
    <location>
        <begin position="88"/>
        <end position="214"/>
    </location>
</feature>
<dbReference type="PROSITE" id="PS50404">
    <property type="entry name" value="GST_NTER"/>
    <property type="match status" value="1"/>
</dbReference>
<dbReference type="EC" id="5.2.1.2" evidence="4"/>
<dbReference type="SUPFAM" id="SSF47616">
    <property type="entry name" value="GST C-terminal domain-like"/>
    <property type="match status" value="1"/>
</dbReference>
<dbReference type="InterPro" id="IPR040079">
    <property type="entry name" value="Glutathione_S-Trfase"/>
</dbReference>
<dbReference type="InterPro" id="IPR004045">
    <property type="entry name" value="Glutathione_S-Trfase_N"/>
</dbReference>
<proteinExistence type="inferred from homology"/>
<protein>
    <submittedName>
        <fullName evidence="4">Maleylacetoacetate isomerase</fullName>
        <ecNumber evidence="4">5.2.1.2</ecNumber>
    </submittedName>
</protein>
<evidence type="ECO:0000256" key="1">
    <source>
        <dbReference type="ARBA" id="ARBA00010007"/>
    </source>
</evidence>
<dbReference type="PROSITE" id="PS50405">
    <property type="entry name" value="GST_CTER"/>
    <property type="match status" value="1"/>
</dbReference>
<comment type="caution">
    <text evidence="4">The sequence shown here is derived from an EMBL/GenBank/DDBJ whole genome shotgun (WGS) entry which is preliminary data.</text>
</comment>
<evidence type="ECO:0000313" key="5">
    <source>
        <dbReference type="Proteomes" id="UP001596150"/>
    </source>
</evidence>
<dbReference type="PANTHER" id="PTHR42673">
    <property type="entry name" value="MALEYLACETOACETATE ISOMERASE"/>
    <property type="match status" value="1"/>
</dbReference>
<dbReference type="Pfam" id="PF13409">
    <property type="entry name" value="GST_N_2"/>
    <property type="match status" value="1"/>
</dbReference>
<dbReference type="PANTHER" id="PTHR42673:SF21">
    <property type="entry name" value="GLUTATHIONE S-TRANSFERASE YFCF"/>
    <property type="match status" value="1"/>
</dbReference>
<name>A0ABW0PT14_9HYPH</name>
<dbReference type="InterPro" id="IPR010987">
    <property type="entry name" value="Glutathione-S-Trfase_C-like"/>
</dbReference>
<dbReference type="Gene3D" id="1.20.1050.10">
    <property type="match status" value="1"/>
</dbReference>
<feature type="domain" description="GST N-terminal" evidence="2">
    <location>
        <begin position="1"/>
        <end position="83"/>
    </location>
</feature>
<dbReference type="Proteomes" id="UP001596150">
    <property type="component" value="Unassembled WGS sequence"/>
</dbReference>
<evidence type="ECO:0000259" key="3">
    <source>
        <dbReference type="PROSITE" id="PS50405"/>
    </source>
</evidence>